<dbReference type="KEGG" id="lsw:GTO87_04195"/>
<dbReference type="Pfam" id="PF11967">
    <property type="entry name" value="RecO_N"/>
    <property type="match status" value="1"/>
</dbReference>
<dbReference type="InterPro" id="IPR022572">
    <property type="entry name" value="DNA_rep/recomb_RecO_N"/>
</dbReference>
<dbReference type="Pfam" id="PF02565">
    <property type="entry name" value="RecO_C"/>
    <property type="match status" value="1"/>
</dbReference>
<dbReference type="InterPro" id="IPR037278">
    <property type="entry name" value="ARFGAP/RecO"/>
</dbReference>
<reference evidence="9 10" key="1">
    <citation type="submission" date="2020-01" db="EMBL/GenBank/DDBJ databases">
        <title>Complete and circular genome sequences of six lactobacillus isolates from horses.</title>
        <authorList>
            <person name="Hassan H.M."/>
        </authorList>
    </citation>
    <scope>NUCLEOTIDE SEQUENCE [LARGE SCALE GENOMIC DNA]</scope>
    <source>
        <strain evidence="9 10">1A</strain>
    </source>
</reference>
<evidence type="ECO:0000256" key="2">
    <source>
        <dbReference type="ARBA" id="ARBA00021310"/>
    </source>
</evidence>
<evidence type="ECO:0000256" key="5">
    <source>
        <dbReference type="ARBA" id="ARBA00023204"/>
    </source>
</evidence>
<evidence type="ECO:0000256" key="3">
    <source>
        <dbReference type="ARBA" id="ARBA00022763"/>
    </source>
</evidence>
<proteinExistence type="inferred from homology"/>
<dbReference type="GO" id="GO:0006310">
    <property type="term" value="P:DNA recombination"/>
    <property type="evidence" value="ECO:0007669"/>
    <property type="project" value="UniProtKB-UniRule"/>
</dbReference>
<dbReference type="HAMAP" id="MF_00201">
    <property type="entry name" value="RecO"/>
    <property type="match status" value="1"/>
</dbReference>
<dbReference type="InterPro" id="IPR003717">
    <property type="entry name" value="RecO"/>
</dbReference>
<dbReference type="GO" id="GO:0043590">
    <property type="term" value="C:bacterial nucleoid"/>
    <property type="evidence" value="ECO:0007669"/>
    <property type="project" value="TreeGrafter"/>
</dbReference>
<keyword evidence="5 7" id="KW-0234">DNA repair</keyword>
<evidence type="ECO:0000256" key="7">
    <source>
        <dbReference type="HAMAP-Rule" id="MF_00201"/>
    </source>
</evidence>
<dbReference type="Gene3D" id="1.20.1440.120">
    <property type="entry name" value="Recombination protein O, C-terminal domain"/>
    <property type="match status" value="1"/>
</dbReference>
<dbReference type="AlphaFoldDB" id="A0A7H9EKS2"/>
<comment type="function">
    <text evidence="7">Involved in DNA repair and RecF pathway recombination.</text>
</comment>
<evidence type="ECO:0000313" key="9">
    <source>
        <dbReference type="EMBL" id="QLL77872.1"/>
    </source>
</evidence>
<evidence type="ECO:0000256" key="4">
    <source>
        <dbReference type="ARBA" id="ARBA00023172"/>
    </source>
</evidence>
<accession>A0A7H9EKS2</accession>
<sequence length="267" mass="30642">MALFRGQTFTGIVVSRKNYKERDMLVRILTSSFGFKTFFVRGVRKRGFKWGAGIIPFTKATYIGDISTTGLSFITNVSDAEQYQNIVEDITLNAYATYILELSRVAVGDDDQLAIKWYATIEQALFLINQGLDPLIITSVIELQMLQLFGVQPELKHCVICQQNDRPMDFSEEYGGLLCQRHWQLDPNRLHLTPRTVLFMQRLAAVNLHKVSAIRVRPKTKADLHHALDQIYYDMVGIYIPAKRFLSKLMRTHIRPLAPRTKNNTTD</sequence>
<dbReference type="InterPro" id="IPR012340">
    <property type="entry name" value="NA-bd_OB-fold"/>
</dbReference>
<dbReference type="Proteomes" id="UP000510886">
    <property type="component" value="Chromosome"/>
</dbReference>
<dbReference type="Gene3D" id="6.20.220.20">
    <property type="entry name" value="Recombination protein O, zinc-binding domain"/>
    <property type="match status" value="1"/>
</dbReference>
<dbReference type="NCBIfam" id="TIGR00613">
    <property type="entry name" value="reco"/>
    <property type="match status" value="1"/>
</dbReference>
<evidence type="ECO:0000256" key="6">
    <source>
        <dbReference type="ARBA" id="ARBA00033409"/>
    </source>
</evidence>
<protein>
    <recommendedName>
        <fullName evidence="2 7">DNA repair protein RecO</fullName>
    </recommendedName>
    <alternativeName>
        <fullName evidence="6 7">Recombination protein O</fullName>
    </alternativeName>
</protein>
<organism evidence="9 10">
    <name type="scientific">Ligilactobacillus saerimneri</name>
    <dbReference type="NCBI Taxonomy" id="228229"/>
    <lineage>
        <taxon>Bacteria</taxon>
        <taxon>Bacillati</taxon>
        <taxon>Bacillota</taxon>
        <taxon>Bacilli</taxon>
        <taxon>Lactobacillales</taxon>
        <taxon>Lactobacillaceae</taxon>
        <taxon>Ligilactobacillus</taxon>
    </lineage>
</organism>
<dbReference type="RefSeq" id="WP_180849606.1">
    <property type="nucleotide sequence ID" value="NZ_CP047418.1"/>
</dbReference>
<keyword evidence="4 7" id="KW-0233">DNA recombination</keyword>
<dbReference type="InterPro" id="IPR042242">
    <property type="entry name" value="RecO_C"/>
</dbReference>
<gene>
    <name evidence="7 9" type="primary">recO</name>
    <name evidence="9" type="ORF">GTO87_04195</name>
</gene>
<dbReference type="SUPFAM" id="SSF50249">
    <property type="entry name" value="Nucleic acid-binding proteins"/>
    <property type="match status" value="1"/>
</dbReference>
<evidence type="ECO:0000313" key="10">
    <source>
        <dbReference type="Proteomes" id="UP000510886"/>
    </source>
</evidence>
<evidence type="ECO:0000256" key="1">
    <source>
        <dbReference type="ARBA" id="ARBA00007452"/>
    </source>
</evidence>
<feature type="domain" description="DNA replication/recombination mediator RecO N-terminal" evidence="8">
    <location>
        <begin position="8"/>
        <end position="80"/>
    </location>
</feature>
<dbReference type="PANTHER" id="PTHR33991">
    <property type="entry name" value="DNA REPAIR PROTEIN RECO"/>
    <property type="match status" value="1"/>
</dbReference>
<dbReference type="EMBL" id="CP047418">
    <property type="protein sequence ID" value="QLL77872.1"/>
    <property type="molecule type" value="Genomic_DNA"/>
</dbReference>
<name>A0A7H9EKS2_9LACO</name>
<comment type="similarity">
    <text evidence="1 7">Belongs to the RecO family.</text>
</comment>
<dbReference type="GO" id="GO:0006302">
    <property type="term" value="P:double-strand break repair"/>
    <property type="evidence" value="ECO:0007669"/>
    <property type="project" value="TreeGrafter"/>
</dbReference>
<evidence type="ECO:0000259" key="8">
    <source>
        <dbReference type="Pfam" id="PF11967"/>
    </source>
</evidence>
<dbReference type="Gene3D" id="2.40.50.140">
    <property type="entry name" value="Nucleic acid-binding proteins"/>
    <property type="match status" value="1"/>
</dbReference>
<keyword evidence="3 7" id="KW-0227">DNA damage</keyword>
<dbReference type="SUPFAM" id="SSF57863">
    <property type="entry name" value="ArfGap/RecO-like zinc finger"/>
    <property type="match status" value="1"/>
</dbReference>
<dbReference type="PANTHER" id="PTHR33991:SF1">
    <property type="entry name" value="DNA REPAIR PROTEIN RECO"/>
    <property type="match status" value="1"/>
</dbReference>